<dbReference type="EMBL" id="UINC01095159">
    <property type="protein sequence ID" value="SVC51015.1"/>
    <property type="molecule type" value="Genomic_DNA"/>
</dbReference>
<protein>
    <submittedName>
        <fullName evidence="1">Uncharacterized protein</fullName>
    </submittedName>
</protein>
<organism evidence="1">
    <name type="scientific">marine metagenome</name>
    <dbReference type="NCBI Taxonomy" id="408172"/>
    <lineage>
        <taxon>unclassified sequences</taxon>
        <taxon>metagenomes</taxon>
        <taxon>ecological metagenomes</taxon>
    </lineage>
</organism>
<sequence>MWDDVTMESDNINVEPKDLLEENRVDDACGTQACVAGWACLLSGYHPTMVEIELDEDSDKWAGSILNRVSSMFADAQKQLKEGGLRSVFSKKTGFNYNVMCDKANVDLPINPNTDRLLQMEDIEYEGMQLGGNMFYRPDALGAMLLNLDGGEAGTLFDGDYTWEADDLRMIGKGEDIQELHYEKQSEHWCHNCDYSVEDCECE</sequence>
<accession>A0A382MSA4</accession>
<dbReference type="AlphaFoldDB" id="A0A382MSA4"/>
<proteinExistence type="predicted"/>
<evidence type="ECO:0000313" key="1">
    <source>
        <dbReference type="EMBL" id="SVC51015.1"/>
    </source>
</evidence>
<reference evidence="1" key="1">
    <citation type="submission" date="2018-05" db="EMBL/GenBank/DDBJ databases">
        <authorList>
            <person name="Lanie J.A."/>
            <person name="Ng W.-L."/>
            <person name="Kazmierczak K.M."/>
            <person name="Andrzejewski T.M."/>
            <person name="Davidsen T.M."/>
            <person name="Wayne K.J."/>
            <person name="Tettelin H."/>
            <person name="Glass J.I."/>
            <person name="Rusch D."/>
            <person name="Podicherti R."/>
            <person name="Tsui H.-C.T."/>
            <person name="Winkler M.E."/>
        </authorList>
    </citation>
    <scope>NUCLEOTIDE SEQUENCE</scope>
</reference>
<name>A0A382MSA4_9ZZZZ</name>
<gene>
    <name evidence="1" type="ORF">METZ01_LOCUS303869</name>
</gene>